<evidence type="ECO:0000313" key="12">
    <source>
        <dbReference type="EMBL" id="EJT98563.1"/>
    </source>
</evidence>
<feature type="repeat" description="HEAT" evidence="8">
    <location>
        <begin position="1270"/>
        <end position="1308"/>
    </location>
</feature>
<dbReference type="InterPro" id="IPR036259">
    <property type="entry name" value="MFS_trans_sf"/>
</dbReference>
<feature type="repeat" description="HEAT" evidence="8">
    <location>
        <begin position="1457"/>
        <end position="1495"/>
    </location>
</feature>
<evidence type="ECO:0000256" key="3">
    <source>
        <dbReference type="ARBA" id="ARBA00022448"/>
    </source>
</evidence>
<protein>
    <recommendedName>
        <fullName evidence="11">Major facilitator superfamily (MFS) profile domain-containing protein</fullName>
    </recommendedName>
</protein>
<dbReference type="InterPro" id="IPR016024">
    <property type="entry name" value="ARM-type_fold"/>
</dbReference>
<feature type="transmembrane region" description="Helical" evidence="10">
    <location>
        <begin position="55"/>
        <end position="75"/>
    </location>
</feature>
<feature type="region of interest" description="Disordered" evidence="9">
    <location>
        <begin position="1011"/>
        <end position="1178"/>
    </location>
</feature>
<evidence type="ECO:0000259" key="11">
    <source>
        <dbReference type="PROSITE" id="PS50850"/>
    </source>
</evidence>
<feature type="compositionally biased region" description="Basic and acidic residues" evidence="9">
    <location>
        <begin position="1852"/>
        <end position="1868"/>
    </location>
</feature>
<keyword evidence="13" id="KW-1185">Reference proteome</keyword>
<dbReference type="GO" id="GO:0015149">
    <property type="term" value="F:hexose transmembrane transporter activity"/>
    <property type="evidence" value="ECO:0007669"/>
    <property type="project" value="TreeGrafter"/>
</dbReference>
<feature type="compositionally biased region" description="Basic and acidic residues" evidence="9">
    <location>
        <begin position="835"/>
        <end position="847"/>
    </location>
</feature>
<feature type="region of interest" description="Disordered" evidence="9">
    <location>
        <begin position="1395"/>
        <end position="1418"/>
    </location>
</feature>
<dbReference type="Gene3D" id="1.25.10.10">
    <property type="entry name" value="Leucine-rich Repeat Variant"/>
    <property type="match status" value="1"/>
</dbReference>
<comment type="subcellular location">
    <subcellularLocation>
        <location evidence="1">Membrane</location>
        <topology evidence="1">Multi-pass membrane protein</topology>
    </subcellularLocation>
</comment>
<dbReference type="SUPFAM" id="SSF103473">
    <property type="entry name" value="MFS general substrate transporter"/>
    <property type="match status" value="1"/>
</dbReference>
<feature type="transmembrane region" description="Helical" evidence="10">
    <location>
        <begin position="364"/>
        <end position="383"/>
    </location>
</feature>
<feature type="transmembrane region" description="Helical" evidence="10">
    <location>
        <begin position="81"/>
        <end position="102"/>
    </location>
</feature>
<feature type="region of interest" description="Disordered" evidence="9">
    <location>
        <begin position="435"/>
        <end position="530"/>
    </location>
</feature>
<dbReference type="PRINTS" id="PR00171">
    <property type="entry name" value="SUGRTRNSPORT"/>
</dbReference>
<keyword evidence="4 10" id="KW-0812">Transmembrane</keyword>
<keyword evidence="6 10" id="KW-0472">Membrane</keyword>
<feature type="transmembrane region" description="Helical" evidence="10">
    <location>
        <begin position="243"/>
        <end position="264"/>
    </location>
</feature>
<feature type="transmembrane region" description="Helical" evidence="10">
    <location>
        <begin position="142"/>
        <end position="164"/>
    </location>
</feature>
<dbReference type="InterPro" id="IPR003663">
    <property type="entry name" value="Sugar/inositol_transpt"/>
</dbReference>
<reference evidence="12 13" key="1">
    <citation type="journal article" date="2012" name="Science">
        <title>The Paleozoic origin of enzymatic lignin decomposition reconstructed from 31 fungal genomes.</title>
        <authorList>
            <person name="Floudas D."/>
            <person name="Binder M."/>
            <person name="Riley R."/>
            <person name="Barry K."/>
            <person name="Blanchette R.A."/>
            <person name="Henrissat B."/>
            <person name="Martinez A.T."/>
            <person name="Otillar R."/>
            <person name="Spatafora J.W."/>
            <person name="Yadav J.S."/>
            <person name="Aerts A."/>
            <person name="Benoit I."/>
            <person name="Boyd A."/>
            <person name="Carlson A."/>
            <person name="Copeland A."/>
            <person name="Coutinho P.M."/>
            <person name="de Vries R.P."/>
            <person name="Ferreira P."/>
            <person name="Findley K."/>
            <person name="Foster B."/>
            <person name="Gaskell J."/>
            <person name="Glotzer D."/>
            <person name="Gorecki P."/>
            <person name="Heitman J."/>
            <person name="Hesse C."/>
            <person name="Hori C."/>
            <person name="Igarashi K."/>
            <person name="Jurgens J.A."/>
            <person name="Kallen N."/>
            <person name="Kersten P."/>
            <person name="Kohler A."/>
            <person name="Kuees U."/>
            <person name="Kumar T.K.A."/>
            <person name="Kuo A."/>
            <person name="LaButti K."/>
            <person name="Larrondo L.F."/>
            <person name="Lindquist E."/>
            <person name="Ling A."/>
            <person name="Lombard V."/>
            <person name="Lucas S."/>
            <person name="Lundell T."/>
            <person name="Martin R."/>
            <person name="McLaughlin D.J."/>
            <person name="Morgenstern I."/>
            <person name="Morin E."/>
            <person name="Murat C."/>
            <person name="Nagy L.G."/>
            <person name="Nolan M."/>
            <person name="Ohm R.A."/>
            <person name="Patyshakuliyeva A."/>
            <person name="Rokas A."/>
            <person name="Ruiz-Duenas F.J."/>
            <person name="Sabat G."/>
            <person name="Salamov A."/>
            <person name="Samejima M."/>
            <person name="Schmutz J."/>
            <person name="Slot J.C."/>
            <person name="St John F."/>
            <person name="Stenlid J."/>
            <person name="Sun H."/>
            <person name="Sun S."/>
            <person name="Syed K."/>
            <person name="Tsang A."/>
            <person name="Wiebenga A."/>
            <person name="Young D."/>
            <person name="Pisabarro A."/>
            <person name="Eastwood D.C."/>
            <person name="Martin F."/>
            <person name="Cullen D."/>
            <person name="Grigoriev I.V."/>
            <person name="Hibbett D.S."/>
        </authorList>
    </citation>
    <scope>NUCLEOTIDE SEQUENCE [LARGE SCALE GENOMIC DNA]</scope>
    <source>
        <strain evidence="12 13">DJM-731 SS1</strain>
    </source>
</reference>
<feature type="region of interest" description="Disordered" evidence="9">
    <location>
        <begin position="384"/>
        <end position="423"/>
    </location>
</feature>
<dbReference type="PROSITE" id="PS00216">
    <property type="entry name" value="SUGAR_TRANSPORT_1"/>
    <property type="match status" value="1"/>
</dbReference>
<evidence type="ECO:0000256" key="4">
    <source>
        <dbReference type="ARBA" id="ARBA00022692"/>
    </source>
</evidence>
<dbReference type="InterPro" id="IPR005829">
    <property type="entry name" value="Sugar_transporter_CS"/>
</dbReference>
<dbReference type="EMBL" id="JH795873">
    <property type="protein sequence ID" value="EJT98563.1"/>
    <property type="molecule type" value="Genomic_DNA"/>
</dbReference>
<feature type="compositionally biased region" description="Acidic residues" evidence="9">
    <location>
        <begin position="1150"/>
        <end position="1174"/>
    </location>
</feature>
<feature type="region of interest" description="Disordered" evidence="9">
    <location>
        <begin position="801"/>
        <end position="907"/>
    </location>
</feature>
<evidence type="ECO:0000313" key="13">
    <source>
        <dbReference type="Proteomes" id="UP000030653"/>
    </source>
</evidence>
<dbReference type="PROSITE" id="PS50850">
    <property type="entry name" value="MFS"/>
    <property type="match status" value="1"/>
</dbReference>
<feature type="compositionally biased region" description="Polar residues" evidence="9">
    <location>
        <begin position="1126"/>
        <end position="1144"/>
    </location>
</feature>
<feature type="compositionally biased region" description="Low complexity" evidence="9">
    <location>
        <begin position="435"/>
        <end position="464"/>
    </location>
</feature>
<sequence>MSCENTSPSDGPLLLPSCIPMSDATFGVLTSALTVGGLIGSLIGAGLSDRLGRKGASVVSTSMFLVGALAMAGAWTYPILLLGRLVIGIASGSGLVVVPIMLSEMAAPNVKGAMGTLNQLSIVAGILLTQCVGLVLARESLWRYVLVIAAGFGAVQLLTSSLIYDTPVWLEDQGREQDAKRAAQLLWGEADLAIGDEVPEEAERQPLFDGENSAADDVPATPVPRPPATFKEVFTSPALRRPLMVTLLVFFAQQGSGINAVMYYSTSILGRVVPDLAGYISILIAAVINAVMTFPPVFLIDRVGKRTILQASIVSTLIFGVLVAVGLNAGQPVVTAVGIVGFVAAFAAGLGPVPYVITAQTSPYFAVSTLSSIGLILRVVAVMPPPPPPPRRQRRNSLTDSSQSDKPHRPKLGPAPPPPETRQRNVLTQSISTTPISPIINHPSLPTSPLSPPASLSPELELGLPPIPPMSDPRSPSPEQFPLSLSPSSRPPPLPPPPADPPPHRQSQRRTPSPIVIPPPRSANPASEAASLQGIPYPSEDMFLDSENLSTLEKIFLFANSDAAYHRLFVARTLPEWLPTVDPHEAVEYILPLLNGLGTDSEDTVRETFAPSLARVMWYFFITCTLTEEEQPLTPSAHSEDHPYPAGPPVISVSSFTPLLGSLLLNVNRSVQEFARWGVVQVLQKLKDEEESETALPAKGPLNRRKAKEAEKEKAKKWEGWWGGAVGKEKRDMIRRELILGVVLGMARLEEDEGEAEGYDRAELDELSEATRRERASERGDWEYEHGEDGQFGLAEGWEHRTVGLPQPGGAAGELPNRPEEPEALPELPTVNDKPQGDTEELHDVQLAERGAPDSSSGGKFESIGQESGNEESEDTRMTVQESQVPDIAVDVVDKQETAVPATEDLEETMVSDALAPEESTIPAIIPEAEAAESTVSPFKVDTLPSTPQPSEAEDHKDELLDKPRPVGSALLLAEGTTTFLLHCMSPKWISLFALPTVDDLVDEEEDLPIPGGFSLRVAPSSTSGSGEASGPFEAKQSPSPLQQSDEDTPAMTIDASPSDNNDSPAVAPGETPANDKDEDEESGKIDAHGIIELVAQASELGMATMSPDQADAVSPLYKSEEETPGSPSLIPSDSEATVKNRISPNPPSDDGEDMDIVQEDEEEEPMDIDEEEQQAPPPATGIVISPPLEAPMPPEYFPSPPVNFPPPQPTITPNISPDWLPVPPQDAAGPAPHELPGKSSPLALIAALALMSAIASSAALPPVDLESHFLPELLRIASQADEWVRREAGFVIGALAKAVSPDLVRADLVPLLLQFSSDPFWHVRHSSLFSAPPILSRLQPQERYTLGLQIFLAAASDPSRAVRNACLELLGEAIATFKDDASGPPEELVQLFLGDPNNRPEDTDSDPESPLEWLTTPGLGIQPVPTTRRDTDRCLVCAFNFPAVALTLGKDRWPQLRDYYLYLARDKSLKVRRTLASSLGALAEIIGPEAARQDLVHVWKRSFEATSHGFVDEDVVGWAIESIEGLLKTVGGDFPREVVQLLRIWWSGIMARRWRLREQLATKLPSFAQSSAHVEGVPEGLRTLLGLALTDDVAAVRESAAEGVSEICAALRGGPGEEAIRQELLHLSEHPSFRNRMTFVACIQSLLADEMKDDLYTLWPRVWALGTDPVVDVRISVARLVASAVGMGMHPPLAEWTHLLTIESDNFFRDTASRPLNALIRRLIQDKSYQVRSFVAFLRGTHTVTPVTTPVRGASLMSPSAKFSRPPLVLSPSGSVHDEPVNYVDDHIPGMDDTKEFSSAIARGRDVPLPVFRLPSSPRHSRKVEPISVSLVSLDLKPAEEVVQGMTAESLKDAPEAENVPEEKEPQSPDSPSEDVPRDEEFEEEDLDDPFADSMDDDEMEEGRGSLDSDGDADM</sequence>
<evidence type="ECO:0000256" key="9">
    <source>
        <dbReference type="SAM" id="MobiDB-lite"/>
    </source>
</evidence>
<dbReference type="InterPro" id="IPR020846">
    <property type="entry name" value="MFS_dom"/>
</dbReference>
<dbReference type="OrthoDB" id="340346at2759"/>
<dbReference type="GO" id="GO:0016020">
    <property type="term" value="C:membrane"/>
    <property type="evidence" value="ECO:0007669"/>
    <property type="project" value="UniProtKB-SubCell"/>
</dbReference>
<feature type="transmembrane region" description="Helical" evidence="10">
    <location>
        <begin position="333"/>
        <end position="357"/>
    </location>
</feature>
<dbReference type="Gene3D" id="1.20.1250.20">
    <property type="entry name" value="MFS general substrate transporter like domains"/>
    <property type="match status" value="1"/>
</dbReference>
<dbReference type="Pfam" id="PF00083">
    <property type="entry name" value="Sugar_tr"/>
    <property type="match status" value="1"/>
</dbReference>
<dbReference type="PANTHER" id="PTHR23503">
    <property type="entry name" value="SOLUTE CARRIER FAMILY 2"/>
    <property type="match status" value="1"/>
</dbReference>
<evidence type="ECO:0000256" key="6">
    <source>
        <dbReference type="ARBA" id="ARBA00023136"/>
    </source>
</evidence>
<dbReference type="InterPro" id="IPR021133">
    <property type="entry name" value="HEAT_type_2"/>
</dbReference>
<dbReference type="PROSITE" id="PS50077">
    <property type="entry name" value="HEAT_REPEAT"/>
    <property type="match status" value="2"/>
</dbReference>
<feature type="compositionally biased region" description="Low complexity" evidence="9">
    <location>
        <begin position="926"/>
        <end position="935"/>
    </location>
</feature>
<evidence type="ECO:0000256" key="2">
    <source>
        <dbReference type="ARBA" id="ARBA00010992"/>
    </source>
</evidence>
<gene>
    <name evidence="12" type="ORF">DACRYDRAFT_18146</name>
</gene>
<feature type="transmembrane region" description="Helical" evidence="10">
    <location>
        <begin position="307"/>
        <end position="327"/>
    </location>
</feature>
<feature type="compositionally biased region" description="Pro residues" evidence="9">
    <location>
        <begin position="489"/>
        <end position="501"/>
    </location>
</feature>
<accession>M5FS11</accession>
<feature type="region of interest" description="Disordered" evidence="9">
    <location>
        <begin position="769"/>
        <end position="788"/>
    </location>
</feature>
<evidence type="ECO:0000256" key="1">
    <source>
        <dbReference type="ARBA" id="ARBA00004141"/>
    </source>
</evidence>
<feature type="region of interest" description="Disordered" evidence="9">
    <location>
        <begin position="690"/>
        <end position="710"/>
    </location>
</feature>
<feature type="compositionally biased region" description="Acidic residues" evidence="9">
    <location>
        <begin position="1878"/>
        <end position="1902"/>
    </location>
</feature>
<comment type="similarity">
    <text evidence="2">Belongs to the major facilitator superfamily. Sugar transporter (TC 2.A.1.1) family.</text>
</comment>
<feature type="compositionally biased region" description="Basic and acidic residues" evidence="9">
    <location>
        <begin position="953"/>
        <end position="962"/>
    </location>
</feature>
<feature type="compositionally biased region" description="Low complexity" evidence="9">
    <location>
        <begin position="472"/>
        <end position="488"/>
    </location>
</feature>
<name>M5FS11_DACPD</name>
<dbReference type="HOGENOM" id="CLU_235485_0_0_1"/>
<dbReference type="GeneID" id="63686398"/>
<proteinExistence type="inferred from homology"/>
<feature type="domain" description="Major facilitator superfamily (MFS) profile" evidence="11">
    <location>
        <begin position="1"/>
        <end position="449"/>
    </location>
</feature>
<keyword evidence="5 10" id="KW-1133">Transmembrane helix</keyword>
<dbReference type="InterPro" id="IPR045263">
    <property type="entry name" value="GLUT"/>
</dbReference>
<evidence type="ECO:0000256" key="7">
    <source>
        <dbReference type="ARBA" id="ARBA00049119"/>
    </source>
</evidence>
<comment type="catalytic activity">
    <reaction evidence="7">
        <text>myo-inositol(out) + H(+)(out) = myo-inositol(in) + H(+)(in)</text>
        <dbReference type="Rhea" id="RHEA:60364"/>
        <dbReference type="ChEBI" id="CHEBI:15378"/>
        <dbReference type="ChEBI" id="CHEBI:17268"/>
    </reaction>
</comment>
<feature type="region of interest" description="Disordered" evidence="9">
    <location>
        <begin position="926"/>
        <end position="962"/>
    </location>
</feature>
<feature type="transmembrane region" description="Helical" evidence="10">
    <location>
        <begin position="114"/>
        <end position="136"/>
    </location>
</feature>
<dbReference type="RefSeq" id="XP_040625461.1">
    <property type="nucleotide sequence ID" value="XM_040771336.1"/>
</dbReference>
<dbReference type="InterPro" id="IPR011989">
    <property type="entry name" value="ARM-like"/>
</dbReference>
<dbReference type="InterPro" id="IPR005828">
    <property type="entry name" value="MFS_sugar_transport-like"/>
</dbReference>
<evidence type="ECO:0000256" key="10">
    <source>
        <dbReference type="SAM" id="Phobius"/>
    </source>
</evidence>
<feature type="transmembrane region" description="Helical" evidence="10">
    <location>
        <begin position="276"/>
        <end position="300"/>
    </location>
</feature>
<evidence type="ECO:0000256" key="5">
    <source>
        <dbReference type="ARBA" id="ARBA00022989"/>
    </source>
</evidence>
<evidence type="ECO:0000256" key="8">
    <source>
        <dbReference type="PROSITE-ProRule" id="PRU00103"/>
    </source>
</evidence>
<dbReference type="PANTHER" id="PTHR23503:SF8">
    <property type="entry name" value="FACILITATED GLUCOSE TRANSPORTER PROTEIN 1"/>
    <property type="match status" value="1"/>
</dbReference>
<dbReference type="Proteomes" id="UP000030653">
    <property type="component" value="Unassembled WGS sequence"/>
</dbReference>
<feature type="transmembrane region" description="Helical" evidence="10">
    <location>
        <begin position="24"/>
        <end position="43"/>
    </location>
</feature>
<dbReference type="SUPFAM" id="SSF48371">
    <property type="entry name" value="ARM repeat"/>
    <property type="match status" value="1"/>
</dbReference>
<dbReference type="STRING" id="1858805.M5FS11"/>
<organism evidence="12 13">
    <name type="scientific">Dacryopinax primogenitus (strain DJM 731)</name>
    <name type="common">Brown rot fungus</name>
    <dbReference type="NCBI Taxonomy" id="1858805"/>
    <lineage>
        <taxon>Eukaryota</taxon>
        <taxon>Fungi</taxon>
        <taxon>Dikarya</taxon>
        <taxon>Basidiomycota</taxon>
        <taxon>Agaricomycotina</taxon>
        <taxon>Dacrymycetes</taxon>
        <taxon>Dacrymycetales</taxon>
        <taxon>Dacrymycetaceae</taxon>
        <taxon>Dacryopinax</taxon>
    </lineage>
</organism>
<feature type="region of interest" description="Disordered" evidence="9">
    <location>
        <begin position="1852"/>
        <end position="1916"/>
    </location>
</feature>
<keyword evidence="3" id="KW-0813">Transport</keyword>